<evidence type="ECO:0000313" key="2">
    <source>
        <dbReference type="WBParaSite" id="Minc3s00047g02561"/>
    </source>
</evidence>
<organism evidence="1 2">
    <name type="scientific">Meloidogyne incognita</name>
    <name type="common">Southern root-knot nematode worm</name>
    <name type="synonym">Oxyuris incognita</name>
    <dbReference type="NCBI Taxonomy" id="6306"/>
    <lineage>
        <taxon>Eukaryota</taxon>
        <taxon>Metazoa</taxon>
        <taxon>Ecdysozoa</taxon>
        <taxon>Nematoda</taxon>
        <taxon>Chromadorea</taxon>
        <taxon>Rhabditida</taxon>
        <taxon>Tylenchina</taxon>
        <taxon>Tylenchomorpha</taxon>
        <taxon>Tylenchoidea</taxon>
        <taxon>Meloidogynidae</taxon>
        <taxon>Meloidogyninae</taxon>
        <taxon>Meloidogyne</taxon>
        <taxon>Meloidogyne incognita group</taxon>
    </lineage>
</organism>
<protein>
    <submittedName>
        <fullName evidence="2">Candidate secreted effector</fullName>
    </submittedName>
</protein>
<evidence type="ECO:0000313" key="1">
    <source>
        <dbReference type="Proteomes" id="UP000887563"/>
    </source>
</evidence>
<keyword evidence="1" id="KW-1185">Reference proteome</keyword>
<sequence length="139" mass="16271">MLNNRLILLDLSFNLLSLRMHSHRAKKYTSCIVHCSSICQCSLHRKLLLWLSHCLLLHLVSSLVVRLHLWVKLRLELWSLRNGRIHTSRHWLKMLLSSSTSKRLLRCNIRSCSSKSSLLLIIILIPNGRILNLMCRRSI</sequence>
<accession>A0A914KM70</accession>
<dbReference type="WBParaSite" id="Minc3s00047g02561">
    <property type="protein sequence ID" value="Minc3s00047g02561"/>
    <property type="gene ID" value="Minc3s00047g02561"/>
</dbReference>
<dbReference type="Proteomes" id="UP000887563">
    <property type="component" value="Unplaced"/>
</dbReference>
<reference evidence="2" key="1">
    <citation type="submission" date="2022-11" db="UniProtKB">
        <authorList>
            <consortium name="WormBaseParasite"/>
        </authorList>
    </citation>
    <scope>IDENTIFICATION</scope>
</reference>
<dbReference type="AlphaFoldDB" id="A0A914KM70"/>
<proteinExistence type="predicted"/>
<name>A0A914KM70_MELIC</name>